<dbReference type="EMBL" id="JABXXO010000010">
    <property type="protein sequence ID" value="KAF7768561.1"/>
    <property type="molecule type" value="Genomic_DNA"/>
</dbReference>
<protein>
    <submittedName>
        <fullName evidence="1">Uncharacterized protein</fullName>
    </submittedName>
</protein>
<name>A0A8H7EZE3_AGABI</name>
<accession>A0A8H7EZE3</accession>
<comment type="caution">
    <text evidence="1">The sequence shown here is derived from an EMBL/GenBank/DDBJ whole genome shotgun (WGS) entry which is preliminary data.</text>
</comment>
<evidence type="ECO:0000313" key="1">
    <source>
        <dbReference type="EMBL" id="KAF7768561.1"/>
    </source>
</evidence>
<sequence>MAFNRAMEPSLRPLTADAWPLLCPHYRAPEKDSSAFHPLCHNPLNLQGFLVEALLIWQQVPGDWAPYYL</sequence>
<gene>
    <name evidence="1" type="ORF">Agabi119p4_7804</name>
</gene>
<reference evidence="1 2" key="1">
    <citation type="journal article" name="Sci. Rep.">
        <title>Telomere-to-telomere assembled and centromere annotated genomes of the two main subspecies of the button mushroom Agaricus bisporus reveal especially polymorphic chromosome ends.</title>
        <authorList>
            <person name="Sonnenberg A.S.M."/>
            <person name="Sedaghat-Telgerd N."/>
            <person name="Lavrijssen B."/>
            <person name="Ohm R.A."/>
            <person name="Hendrickx P.M."/>
            <person name="Scholtmeijer K."/>
            <person name="Baars J.J.P."/>
            <person name="van Peer A."/>
        </authorList>
    </citation>
    <scope>NUCLEOTIDE SEQUENCE [LARGE SCALE GENOMIC DNA]</scope>
    <source>
        <strain evidence="1 2">H119_p4</strain>
    </source>
</reference>
<organism evidence="1 2">
    <name type="scientific">Agaricus bisporus var. burnettii</name>
    <dbReference type="NCBI Taxonomy" id="192524"/>
    <lineage>
        <taxon>Eukaryota</taxon>
        <taxon>Fungi</taxon>
        <taxon>Dikarya</taxon>
        <taxon>Basidiomycota</taxon>
        <taxon>Agaricomycotina</taxon>
        <taxon>Agaricomycetes</taxon>
        <taxon>Agaricomycetidae</taxon>
        <taxon>Agaricales</taxon>
        <taxon>Agaricineae</taxon>
        <taxon>Agaricaceae</taxon>
        <taxon>Agaricus</taxon>
    </lineage>
</organism>
<proteinExistence type="predicted"/>
<evidence type="ECO:0000313" key="2">
    <source>
        <dbReference type="Proteomes" id="UP000629468"/>
    </source>
</evidence>
<dbReference type="Proteomes" id="UP000629468">
    <property type="component" value="Unassembled WGS sequence"/>
</dbReference>
<dbReference type="AlphaFoldDB" id="A0A8H7EZE3"/>